<dbReference type="OrthoDB" id="166620at2759"/>
<evidence type="ECO:0000313" key="2">
    <source>
        <dbReference type="EMBL" id="KAG6963909.1"/>
    </source>
</evidence>
<name>A0A8T1UN34_9STRA</name>
<feature type="region of interest" description="Disordered" evidence="1">
    <location>
        <begin position="1"/>
        <end position="51"/>
    </location>
</feature>
<proteinExistence type="predicted"/>
<organism evidence="2 3">
    <name type="scientific">Phytophthora cactorum</name>
    <dbReference type="NCBI Taxonomy" id="29920"/>
    <lineage>
        <taxon>Eukaryota</taxon>
        <taxon>Sar</taxon>
        <taxon>Stramenopiles</taxon>
        <taxon>Oomycota</taxon>
        <taxon>Peronosporomycetes</taxon>
        <taxon>Peronosporales</taxon>
        <taxon>Peronosporaceae</taxon>
        <taxon>Phytophthora</taxon>
    </lineage>
</organism>
<feature type="region of interest" description="Disordered" evidence="1">
    <location>
        <begin position="157"/>
        <end position="211"/>
    </location>
</feature>
<reference evidence="2" key="1">
    <citation type="submission" date="2021-01" db="EMBL/GenBank/DDBJ databases">
        <title>Phytophthora aleatoria, a newly-described species from Pinus radiata is distinct from Phytophthora cactorum isolates based on comparative genomics.</title>
        <authorList>
            <person name="Mcdougal R."/>
            <person name="Panda P."/>
            <person name="Williams N."/>
            <person name="Studholme D.J."/>
        </authorList>
    </citation>
    <scope>NUCLEOTIDE SEQUENCE</scope>
    <source>
        <strain evidence="2">NZFS 3830</strain>
    </source>
</reference>
<protein>
    <submittedName>
        <fullName evidence="2">Uncharacterized protein</fullName>
    </submittedName>
</protein>
<feature type="compositionally biased region" description="Polar residues" evidence="1">
    <location>
        <begin position="173"/>
        <end position="195"/>
    </location>
</feature>
<dbReference type="VEuPathDB" id="FungiDB:PC110_g17622"/>
<dbReference type="EMBL" id="JAENGZ010000254">
    <property type="protein sequence ID" value="KAG6963909.1"/>
    <property type="molecule type" value="Genomic_DNA"/>
</dbReference>
<sequence length="256" mass="28278">MLKPTSNKGEEESNIARQLRQDRQRNNTTDQLVEDASGSPGKASAQPRDQLTTLETQLQSKEARLNWMLEAEMEAQNAGNTTSGATPARPTVTRSWAVETRLRRQLVAIPPPMRDMQPDPRGEGKLNNRVETQSSAIHQRKAESGQRILPVLVETPPASSRTDLAHCTPSPPTESHSPADQTTAASRRSRVNTIARSDPTGRSKLTTSTEQMKASSILKMVGSGSGDPKTRAEIIEEYKRARRVELEAMMRTMVQK</sequence>
<comment type="caution">
    <text evidence="2">The sequence shown here is derived from an EMBL/GenBank/DDBJ whole genome shotgun (WGS) entry which is preliminary data.</text>
</comment>
<accession>A0A8T1UN34</accession>
<gene>
    <name evidence="2" type="ORF">JG687_00006287</name>
</gene>
<dbReference type="Proteomes" id="UP000688947">
    <property type="component" value="Unassembled WGS sequence"/>
</dbReference>
<evidence type="ECO:0000313" key="3">
    <source>
        <dbReference type="Proteomes" id="UP000688947"/>
    </source>
</evidence>
<evidence type="ECO:0000256" key="1">
    <source>
        <dbReference type="SAM" id="MobiDB-lite"/>
    </source>
</evidence>
<dbReference type="AlphaFoldDB" id="A0A8T1UN34"/>